<feature type="region of interest" description="Disordered" evidence="2">
    <location>
        <begin position="438"/>
        <end position="548"/>
    </location>
</feature>
<keyword evidence="5" id="KW-1185">Reference proteome</keyword>
<dbReference type="EMBL" id="JAGXEW010000009">
    <property type="protein sequence ID" value="KAK1168075.1"/>
    <property type="molecule type" value="Genomic_DNA"/>
</dbReference>
<proteinExistence type="predicted"/>
<dbReference type="SMART" id="SM00498">
    <property type="entry name" value="FH2"/>
    <property type="match status" value="1"/>
</dbReference>
<feature type="domain" description="FH2" evidence="3">
    <location>
        <begin position="11"/>
        <end position="406"/>
    </location>
</feature>
<dbReference type="InterPro" id="IPR015425">
    <property type="entry name" value="FH2_Formin"/>
</dbReference>
<feature type="compositionally biased region" description="Basic and acidic residues" evidence="2">
    <location>
        <begin position="691"/>
        <end position="706"/>
    </location>
</feature>
<dbReference type="Pfam" id="PF02181">
    <property type="entry name" value="FH2"/>
    <property type="match status" value="1"/>
</dbReference>
<dbReference type="Gene3D" id="1.20.58.2220">
    <property type="entry name" value="Formin, FH2 domain"/>
    <property type="match status" value="1"/>
</dbReference>
<feature type="compositionally biased region" description="Polar residues" evidence="2">
    <location>
        <begin position="721"/>
        <end position="746"/>
    </location>
</feature>
<protein>
    <submittedName>
        <fullName evidence="4">FH2 domain-containing protein 1 isoform X1</fullName>
    </submittedName>
</protein>
<dbReference type="SUPFAM" id="SSF101447">
    <property type="entry name" value="Formin homology 2 domain (FH2 domain)"/>
    <property type="match status" value="1"/>
</dbReference>
<gene>
    <name evidence="4" type="primary">Fhdc1</name>
    <name evidence="4" type="ORF">AOXY_G10926</name>
</gene>
<dbReference type="InterPro" id="IPR042201">
    <property type="entry name" value="FH2_Formin_sf"/>
</dbReference>
<dbReference type="PROSITE" id="PS51444">
    <property type="entry name" value="FH2"/>
    <property type="match status" value="1"/>
</dbReference>
<reference evidence="4" key="1">
    <citation type="submission" date="2022-02" db="EMBL/GenBank/DDBJ databases">
        <title>Atlantic sturgeon de novo genome assembly.</title>
        <authorList>
            <person name="Stock M."/>
            <person name="Klopp C."/>
            <person name="Guiguen Y."/>
            <person name="Cabau C."/>
            <person name="Parinello H."/>
            <person name="Santidrian Yebra-Pimentel E."/>
            <person name="Kuhl H."/>
            <person name="Dirks R.P."/>
            <person name="Guessner J."/>
            <person name="Wuertz S."/>
            <person name="Du K."/>
            <person name="Schartl M."/>
        </authorList>
    </citation>
    <scope>NUCLEOTIDE SEQUENCE</scope>
    <source>
        <strain evidence="4">STURGEONOMICS-FGT-2020</strain>
        <tissue evidence="4">Whole blood</tissue>
    </source>
</reference>
<sequence>MEPPHLGTGLFQGSSHRRSKLRNFNWDTIPHQRVVGKLNIWTEEKKMDDYELDTQRMEELFSQSEVGLQKGRSSIRKSFRGNPVSGTGTNDSILNAKKSMNVGIFLKQFKRPIQEMVEDIKLGSMNKFGVGKLQELCKLLPEDGEVKKLRAFRGSLTRLTEADLFMVMLVQVPSYKERLQCMVLKEEFTPHVENLKYAICTMTFAARELLNCVDLHTVIRLVLKLGNYMNAGGYAGSAVGFRMTSLLKLVDTKANKPGMNLMHYVVMEAEKKDVSLLNFSNQLQHIGPASRFLKQEVEADFQKEVKRVADMQLIVERHEELQEQMTSFIQEAEKQLTEVNSSLQALNSVSHSLAEYFCEDPEQFKLEECCSIFDSFCEKFIRATQENRDRGVVEVKRMQQERLNSASKRKSTATCSHRDKDMENVALESILQKFMHTRSIRRKSGRGTSSPLTGSQPQLAESQLAAKELPSREREVEKNSQTGEHNQHSSEKERALSGIGEELGNSAAFDTPVKGSNSRSRAHSTISTEGDSDDRVPTNGEGDDNAEHMREISRKVLKYQNSRSSLKSNDGMPAATSPLLREIQGERQRALSEQPLDGEENCIKKTVVSPPACRFTPRTTPQELTRRHTLNVIPISSLGHFDFEEETLAVMAETGGRTPLKQIGKLHSVDSWKLLMKLDKAIPKEQSATQTEKEIPPSSHQIDERQPASPATKKTGIFKTQKVQGNQDKESTTLSSSPSFRLSNFLQKKFSPKNPERLKHSELAQERQESSPILSFFKRLNERTSKASNKEPEYESTDL</sequence>
<feature type="compositionally biased region" description="Basic and acidic residues" evidence="2">
    <location>
        <begin position="469"/>
        <end position="478"/>
    </location>
</feature>
<feature type="coiled-coil region" evidence="1">
    <location>
        <begin position="315"/>
        <end position="349"/>
    </location>
</feature>
<name>A0AAD8G442_ACIOX</name>
<feature type="compositionally biased region" description="Basic and acidic residues" evidence="2">
    <location>
        <begin position="485"/>
        <end position="495"/>
    </location>
</feature>
<evidence type="ECO:0000313" key="5">
    <source>
        <dbReference type="Proteomes" id="UP001230051"/>
    </source>
</evidence>
<organism evidence="4 5">
    <name type="scientific">Acipenser oxyrinchus oxyrinchus</name>
    <dbReference type="NCBI Taxonomy" id="40147"/>
    <lineage>
        <taxon>Eukaryota</taxon>
        <taxon>Metazoa</taxon>
        <taxon>Chordata</taxon>
        <taxon>Craniata</taxon>
        <taxon>Vertebrata</taxon>
        <taxon>Euteleostomi</taxon>
        <taxon>Actinopterygii</taxon>
        <taxon>Chondrostei</taxon>
        <taxon>Acipenseriformes</taxon>
        <taxon>Acipenseridae</taxon>
        <taxon>Acipenser</taxon>
    </lineage>
</organism>
<dbReference type="AlphaFoldDB" id="A0AAD8G442"/>
<evidence type="ECO:0000313" key="4">
    <source>
        <dbReference type="EMBL" id="KAK1168075.1"/>
    </source>
</evidence>
<feature type="compositionally biased region" description="Polar residues" evidence="2">
    <location>
        <begin position="514"/>
        <end position="529"/>
    </location>
</feature>
<feature type="compositionally biased region" description="Basic and acidic residues" evidence="2">
    <location>
        <begin position="754"/>
        <end position="769"/>
    </location>
</feature>
<feature type="compositionally biased region" description="Polar residues" evidence="2">
    <location>
        <begin position="446"/>
        <end position="461"/>
    </location>
</feature>
<evidence type="ECO:0000256" key="1">
    <source>
        <dbReference type="SAM" id="Coils"/>
    </source>
</evidence>
<dbReference type="PANTHER" id="PTHR46345:SF7">
    <property type="entry name" value="FH2 DOMAIN CONTAINING 3-RELATED"/>
    <property type="match status" value="1"/>
</dbReference>
<dbReference type="PANTHER" id="PTHR46345">
    <property type="entry name" value="INVERTED FORMIN-2"/>
    <property type="match status" value="1"/>
</dbReference>
<evidence type="ECO:0000256" key="2">
    <source>
        <dbReference type="SAM" id="MobiDB-lite"/>
    </source>
</evidence>
<accession>A0AAD8G442</accession>
<dbReference type="Proteomes" id="UP001230051">
    <property type="component" value="Unassembled WGS sequence"/>
</dbReference>
<feature type="region of interest" description="Disordered" evidence="2">
    <location>
        <begin position="684"/>
        <end position="799"/>
    </location>
</feature>
<feature type="region of interest" description="Disordered" evidence="2">
    <location>
        <begin position="401"/>
        <end position="420"/>
    </location>
</feature>
<comment type="caution">
    <text evidence="4">The sequence shown here is derived from an EMBL/GenBank/DDBJ whole genome shotgun (WGS) entry which is preliminary data.</text>
</comment>
<feature type="compositionally biased region" description="Basic and acidic residues" evidence="2">
    <location>
        <begin position="779"/>
        <end position="793"/>
    </location>
</feature>
<keyword evidence="1" id="KW-0175">Coiled coil</keyword>
<evidence type="ECO:0000259" key="3">
    <source>
        <dbReference type="PROSITE" id="PS51444"/>
    </source>
</evidence>